<proteinExistence type="predicted"/>
<dbReference type="Proteomes" id="UP000198397">
    <property type="component" value="Unassembled WGS sequence"/>
</dbReference>
<dbReference type="EMBL" id="FZNQ01000002">
    <property type="protein sequence ID" value="SNR31494.1"/>
    <property type="molecule type" value="Genomic_DNA"/>
</dbReference>
<evidence type="ECO:0000313" key="1">
    <source>
        <dbReference type="EMBL" id="SNR31494.1"/>
    </source>
</evidence>
<dbReference type="AlphaFoldDB" id="A0A238VBG3"/>
<accession>A0A238VBG3</accession>
<reference evidence="1 2" key="1">
    <citation type="submission" date="2017-06" db="EMBL/GenBank/DDBJ databases">
        <authorList>
            <person name="Kim H.J."/>
            <person name="Triplett B.A."/>
        </authorList>
    </citation>
    <scope>NUCLEOTIDE SEQUENCE [LARGE SCALE GENOMIC DNA]</scope>
    <source>
        <strain evidence="1 2">DSM 8800</strain>
    </source>
</reference>
<keyword evidence="2" id="KW-1185">Reference proteome</keyword>
<protein>
    <submittedName>
        <fullName evidence="1">Uncharacterized protein</fullName>
    </submittedName>
</protein>
<sequence>MSRRAAEAGFRRFLDPTMEAVRREFSVGRALRGTGLGPGGHVVDRLRRNADTLERRLVEPEFDRYRERSLDQFGVLLDAVERGDSIESVESQLLAHDSYVEALDPSVTATRRAAVTEAILERLDRLGRGIEPIVERPEDDFWAATVAAMDRPEALSLVEDAFPFTGPLRSHRSCFCFEVRADPNELLDSPFLPTLPAVQIEYTSEAIRAMTRAERQVIAAVKREVEERFEASDGG</sequence>
<evidence type="ECO:0000313" key="2">
    <source>
        <dbReference type="Proteomes" id="UP000198397"/>
    </source>
</evidence>
<name>A0A238VBG3_HALVU</name>
<dbReference type="OrthoDB" id="329141at2157"/>
<gene>
    <name evidence="1" type="ORF">SAMN06264855_102188</name>
</gene>
<dbReference type="RefSeq" id="WP_089383641.1">
    <property type="nucleotide sequence ID" value="NZ_FZNQ01000002.1"/>
</dbReference>
<organism evidence="1 2">
    <name type="scientific">Halorubrum vacuolatum</name>
    <name type="common">Natronobacterium vacuolatum</name>
    <dbReference type="NCBI Taxonomy" id="63740"/>
    <lineage>
        <taxon>Archaea</taxon>
        <taxon>Methanobacteriati</taxon>
        <taxon>Methanobacteriota</taxon>
        <taxon>Stenosarchaea group</taxon>
        <taxon>Halobacteria</taxon>
        <taxon>Halobacteriales</taxon>
        <taxon>Haloferacaceae</taxon>
        <taxon>Halorubrum</taxon>
    </lineage>
</organism>